<name>A0A9Q9EH42_9PEZI</name>
<dbReference type="AlphaFoldDB" id="A0A9Q9EH42"/>
<proteinExistence type="predicted"/>
<sequence>MVVGIADMASPGNAGDEHGRHLAMDLVYGNGKVSKVFARPVYAKGLQEA</sequence>
<accession>A0A9Q9EH42</accession>
<evidence type="ECO:0000313" key="2">
    <source>
        <dbReference type="Proteomes" id="UP001056384"/>
    </source>
</evidence>
<dbReference type="EMBL" id="CP099419">
    <property type="protein sequence ID" value="USW49589.1"/>
    <property type="molecule type" value="Genomic_DNA"/>
</dbReference>
<evidence type="ECO:0000313" key="1">
    <source>
        <dbReference type="EMBL" id="USW49589.1"/>
    </source>
</evidence>
<organism evidence="1 2">
    <name type="scientific">Septoria linicola</name>
    <dbReference type="NCBI Taxonomy" id="215465"/>
    <lineage>
        <taxon>Eukaryota</taxon>
        <taxon>Fungi</taxon>
        <taxon>Dikarya</taxon>
        <taxon>Ascomycota</taxon>
        <taxon>Pezizomycotina</taxon>
        <taxon>Dothideomycetes</taxon>
        <taxon>Dothideomycetidae</taxon>
        <taxon>Mycosphaerellales</taxon>
        <taxon>Mycosphaerellaceae</taxon>
        <taxon>Septoria</taxon>
    </lineage>
</organism>
<protein>
    <submittedName>
        <fullName evidence="1">Uncharacterized protein</fullName>
    </submittedName>
</protein>
<keyword evidence="2" id="KW-1185">Reference proteome</keyword>
<reference evidence="1" key="1">
    <citation type="submission" date="2022-06" db="EMBL/GenBank/DDBJ databases">
        <title>Complete genome sequences of two strains of the flax pathogen Septoria linicola.</title>
        <authorList>
            <person name="Lapalu N."/>
            <person name="Simon A."/>
            <person name="Demenou B."/>
            <person name="Paumier D."/>
            <person name="Guillot M.-P."/>
            <person name="Gout L."/>
            <person name="Valade R."/>
        </authorList>
    </citation>
    <scope>NUCLEOTIDE SEQUENCE</scope>
    <source>
        <strain evidence="1">SE15195</strain>
    </source>
</reference>
<gene>
    <name evidence="1" type="ORF">Slin15195_G029080</name>
</gene>
<dbReference type="Proteomes" id="UP001056384">
    <property type="component" value="Chromosome 2"/>
</dbReference>